<dbReference type="GO" id="GO:0016791">
    <property type="term" value="F:phosphatase activity"/>
    <property type="evidence" value="ECO:0007669"/>
    <property type="project" value="TreeGrafter"/>
</dbReference>
<dbReference type="KEGG" id="mri:Mal4_58850"/>
<dbReference type="EC" id="3.1.3.3" evidence="1"/>
<dbReference type="CDD" id="cd07067">
    <property type="entry name" value="HP_PGM_like"/>
    <property type="match status" value="1"/>
</dbReference>
<dbReference type="InterPro" id="IPR013078">
    <property type="entry name" value="His_Pase_superF_clade-1"/>
</dbReference>
<evidence type="ECO:0000313" key="2">
    <source>
        <dbReference type="Proteomes" id="UP000320496"/>
    </source>
</evidence>
<gene>
    <name evidence="1" type="primary">pspA_2</name>
    <name evidence="1" type="ORF">Mal4_58850</name>
</gene>
<evidence type="ECO:0000313" key="1">
    <source>
        <dbReference type="EMBL" id="QDU41517.1"/>
    </source>
</evidence>
<keyword evidence="2" id="KW-1185">Reference proteome</keyword>
<dbReference type="AlphaFoldDB" id="A0A517ZGB0"/>
<organism evidence="1 2">
    <name type="scientific">Maioricimonas rarisocia</name>
    <dbReference type="NCBI Taxonomy" id="2528026"/>
    <lineage>
        <taxon>Bacteria</taxon>
        <taxon>Pseudomonadati</taxon>
        <taxon>Planctomycetota</taxon>
        <taxon>Planctomycetia</taxon>
        <taxon>Planctomycetales</taxon>
        <taxon>Planctomycetaceae</taxon>
        <taxon>Maioricimonas</taxon>
    </lineage>
</organism>
<dbReference type="Proteomes" id="UP000320496">
    <property type="component" value="Chromosome"/>
</dbReference>
<dbReference type="SMART" id="SM00855">
    <property type="entry name" value="PGAM"/>
    <property type="match status" value="1"/>
</dbReference>
<sequence>MSQTTVMYLVRHGATAHNEARPVVLQGSGVNGPLSENGRRQAQQVAECLSNQPLAAVYCSPMLRARQTAEAIALPHGHHVRTVERLHEVNVGSWEGNSWSRIVEEDPDYYRAFMDNPAETPYRDGESYRHVLQRVLPEFDRLLDEQAGRSFAVVAHNVVNRVYAAHLMGLELRLARELRQENCCVNVIRRKSDRTELVTLNAALHLLDS</sequence>
<dbReference type="SUPFAM" id="SSF53254">
    <property type="entry name" value="Phosphoglycerate mutase-like"/>
    <property type="match status" value="1"/>
</dbReference>
<dbReference type="Gene3D" id="3.40.50.1240">
    <property type="entry name" value="Phosphoglycerate mutase-like"/>
    <property type="match status" value="1"/>
</dbReference>
<proteinExistence type="predicted"/>
<dbReference type="InterPro" id="IPR029033">
    <property type="entry name" value="His_PPase_superfam"/>
</dbReference>
<dbReference type="PANTHER" id="PTHR48100">
    <property type="entry name" value="BROAD-SPECIFICITY PHOSPHATASE YOR283W-RELATED"/>
    <property type="match status" value="1"/>
</dbReference>
<dbReference type="GO" id="GO:0005737">
    <property type="term" value="C:cytoplasm"/>
    <property type="evidence" value="ECO:0007669"/>
    <property type="project" value="TreeGrafter"/>
</dbReference>
<protein>
    <submittedName>
        <fullName evidence="1">Phosphoserine phosphatase 1</fullName>
        <ecNumber evidence="1">3.1.3.3</ecNumber>
    </submittedName>
</protein>
<dbReference type="PANTHER" id="PTHR48100:SF1">
    <property type="entry name" value="HISTIDINE PHOSPHATASE FAMILY PROTEIN-RELATED"/>
    <property type="match status" value="1"/>
</dbReference>
<dbReference type="Pfam" id="PF00300">
    <property type="entry name" value="His_Phos_1"/>
    <property type="match status" value="1"/>
</dbReference>
<reference evidence="1 2" key="1">
    <citation type="submission" date="2019-02" db="EMBL/GenBank/DDBJ databases">
        <title>Deep-cultivation of Planctomycetes and their phenomic and genomic characterization uncovers novel biology.</title>
        <authorList>
            <person name="Wiegand S."/>
            <person name="Jogler M."/>
            <person name="Boedeker C."/>
            <person name="Pinto D."/>
            <person name="Vollmers J."/>
            <person name="Rivas-Marin E."/>
            <person name="Kohn T."/>
            <person name="Peeters S.H."/>
            <person name="Heuer A."/>
            <person name="Rast P."/>
            <person name="Oberbeckmann S."/>
            <person name="Bunk B."/>
            <person name="Jeske O."/>
            <person name="Meyerdierks A."/>
            <person name="Storesund J.E."/>
            <person name="Kallscheuer N."/>
            <person name="Luecker S."/>
            <person name="Lage O.M."/>
            <person name="Pohl T."/>
            <person name="Merkel B.J."/>
            <person name="Hornburger P."/>
            <person name="Mueller R.-W."/>
            <person name="Bruemmer F."/>
            <person name="Labrenz M."/>
            <person name="Spormann A.M."/>
            <person name="Op den Camp H."/>
            <person name="Overmann J."/>
            <person name="Amann R."/>
            <person name="Jetten M.S.M."/>
            <person name="Mascher T."/>
            <person name="Medema M.H."/>
            <person name="Devos D.P."/>
            <person name="Kaster A.-K."/>
            <person name="Ovreas L."/>
            <person name="Rohde M."/>
            <person name="Galperin M.Y."/>
            <person name="Jogler C."/>
        </authorList>
    </citation>
    <scope>NUCLEOTIDE SEQUENCE [LARGE SCALE GENOMIC DNA]</scope>
    <source>
        <strain evidence="1 2">Mal4</strain>
    </source>
</reference>
<accession>A0A517ZGB0</accession>
<keyword evidence="1" id="KW-0378">Hydrolase</keyword>
<name>A0A517ZGB0_9PLAN</name>
<dbReference type="RefSeq" id="WP_145373022.1">
    <property type="nucleotide sequence ID" value="NZ_CP036275.1"/>
</dbReference>
<dbReference type="InterPro" id="IPR050275">
    <property type="entry name" value="PGM_Phosphatase"/>
</dbReference>
<dbReference type="OrthoDB" id="9782128at2"/>
<dbReference type="EMBL" id="CP036275">
    <property type="protein sequence ID" value="QDU41517.1"/>
    <property type="molecule type" value="Genomic_DNA"/>
</dbReference>